<feature type="domain" description="SLH" evidence="3">
    <location>
        <begin position="1502"/>
        <end position="1562"/>
    </location>
</feature>
<dbReference type="Pfam" id="PF00395">
    <property type="entry name" value="SLH"/>
    <property type="match status" value="3"/>
</dbReference>
<dbReference type="SUPFAM" id="SSF56219">
    <property type="entry name" value="DNase I-like"/>
    <property type="match status" value="1"/>
</dbReference>
<keyword evidence="6" id="KW-1185">Reference proteome</keyword>
<reference evidence="5 6" key="1">
    <citation type="submission" date="2019-10" db="EMBL/GenBank/DDBJ databases">
        <title>Description of Paenibacillus terrestris sp. nov.</title>
        <authorList>
            <person name="Carlier A."/>
            <person name="Qi S."/>
        </authorList>
    </citation>
    <scope>NUCLEOTIDE SEQUENCE [LARGE SCALE GENOMIC DNA]</scope>
    <source>
        <strain evidence="5 6">LMG 31458</strain>
    </source>
</reference>
<organism evidence="5 6">
    <name type="scientific">Paenibacillus phytorum</name>
    <dbReference type="NCBI Taxonomy" id="2654977"/>
    <lineage>
        <taxon>Bacteria</taxon>
        <taxon>Bacillati</taxon>
        <taxon>Bacillota</taxon>
        <taxon>Bacilli</taxon>
        <taxon>Bacillales</taxon>
        <taxon>Paenibacillaceae</taxon>
        <taxon>Paenibacillus</taxon>
    </lineage>
</organism>
<feature type="domain" description="SLH" evidence="3">
    <location>
        <begin position="1372"/>
        <end position="1431"/>
    </location>
</feature>
<dbReference type="CDD" id="cd04486">
    <property type="entry name" value="YhcR_OBF_like"/>
    <property type="match status" value="1"/>
</dbReference>
<accession>A0ABX1Y4Y3</accession>
<dbReference type="Proteomes" id="UP000616779">
    <property type="component" value="Unassembled WGS sequence"/>
</dbReference>
<feature type="compositionally biased region" description="Polar residues" evidence="1">
    <location>
        <begin position="1140"/>
        <end position="1157"/>
    </location>
</feature>
<evidence type="ECO:0000256" key="1">
    <source>
        <dbReference type="SAM" id="MobiDB-lite"/>
    </source>
</evidence>
<evidence type="ECO:0000259" key="3">
    <source>
        <dbReference type="PROSITE" id="PS51272"/>
    </source>
</evidence>
<dbReference type="EMBL" id="WHOA01000237">
    <property type="protein sequence ID" value="NOU75975.1"/>
    <property type="molecule type" value="Genomic_DNA"/>
</dbReference>
<dbReference type="Pfam" id="PF19580">
    <property type="entry name" value="Exo_endo_phos_3"/>
    <property type="match status" value="1"/>
</dbReference>
<dbReference type="InterPro" id="IPR001119">
    <property type="entry name" value="SLH_dom"/>
</dbReference>
<dbReference type="Pfam" id="PF13290">
    <property type="entry name" value="CHB_HEX_C_1"/>
    <property type="match status" value="1"/>
</dbReference>
<protein>
    <recommendedName>
        <fullName evidence="7">Multifunctional nuclease/2',3'-cyclic-nucleotide 2'-phosphodiesterase/5'-nucleotidase/3'-nucleotidase</fullName>
    </recommendedName>
</protein>
<dbReference type="InterPro" id="IPR005135">
    <property type="entry name" value="Endo/exonuclease/phosphatase"/>
</dbReference>
<dbReference type="PROSITE" id="PS51841">
    <property type="entry name" value="LTD"/>
    <property type="match status" value="1"/>
</dbReference>
<keyword evidence="2" id="KW-0732">Signal</keyword>
<feature type="region of interest" description="Disordered" evidence="1">
    <location>
        <begin position="1133"/>
        <end position="1157"/>
    </location>
</feature>
<dbReference type="PANTHER" id="PTHR42834">
    <property type="entry name" value="ENDONUCLEASE/EXONUCLEASE/PHOSPHATASE FAMILY PROTEIN (AFU_ORTHOLOGUE AFUA_3G09210)"/>
    <property type="match status" value="1"/>
</dbReference>
<name>A0ABX1Y4Y3_9BACL</name>
<evidence type="ECO:0008006" key="7">
    <source>
        <dbReference type="Google" id="ProtNLM"/>
    </source>
</evidence>
<feature type="domain" description="SLH" evidence="3">
    <location>
        <begin position="1432"/>
        <end position="1495"/>
    </location>
</feature>
<dbReference type="InterPro" id="IPR001322">
    <property type="entry name" value="Lamin_tail_dom"/>
</dbReference>
<comment type="caution">
    <text evidence="5">The sequence shown here is derived from an EMBL/GenBank/DDBJ whole genome shotgun (WGS) entry which is preliminary data.</text>
</comment>
<feature type="domain" description="LTD" evidence="4">
    <location>
        <begin position="29"/>
        <end position="155"/>
    </location>
</feature>
<feature type="signal peptide" evidence="2">
    <location>
        <begin position="1"/>
        <end position="29"/>
    </location>
</feature>
<gene>
    <name evidence="5" type="ORF">GC098_32295</name>
</gene>
<evidence type="ECO:0000313" key="5">
    <source>
        <dbReference type="EMBL" id="NOU75975.1"/>
    </source>
</evidence>
<dbReference type="RefSeq" id="WP_171648118.1">
    <property type="nucleotide sequence ID" value="NZ_WHOA01000237.1"/>
</dbReference>
<dbReference type="Pfam" id="PF00932">
    <property type="entry name" value="LTD"/>
    <property type="match status" value="1"/>
</dbReference>
<dbReference type="SUPFAM" id="SSF74853">
    <property type="entry name" value="Lamin A/C globular tail domain"/>
    <property type="match status" value="1"/>
</dbReference>
<feature type="chain" id="PRO_5046876093" description="Multifunctional nuclease/2',3'-cyclic-nucleotide 2'-phosphodiesterase/5'-nucleotidase/3'-nucleotidase" evidence="2">
    <location>
        <begin position="30"/>
        <end position="1562"/>
    </location>
</feature>
<dbReference type="InterPro" id="IPR059177">
    <property type="entry name" value="GH29D-like_dom"/>
</dbReference>
<dbReference type="PROSITE" id="PS51272">
    <property type="entry name" value="SLH"/>
    <property type="match status" value="3"/>
</dbReference>
<proteinExistence type="predicted"/>
<dbReference type="Gene3D" id="3.60.10.10">
    <property type="entry name" value="Endonuclease/exonuclease/phosphatase"/>
    <property type="match status" value="1"/>
</dbReference>
<dbReference type="CDD" id="cd10283">
    <property type="entry name" value="MnuA_DNase1-like"/>
    <property type="match status" value="1"/>
</dbReference>
<dbReference type="PANTHER" id="PTHR42834:SF1">
    <property type="entry name" value="ENDONUCLEASE_EXONUCLEASE_PHOSPHATASE FAMILY PROTEIN (AFU_ORTHOLOGUE AFUA_3G09210)"/>
    <property type="match status" value="1"/>
</dbReference>
<sequence length="1562" mass="165796">MFNSINRIKKWVGVLLAALMIIGPALSDAQVVQAAPDNTKVVLSQVYGGGGNSGAEYKNDFIELYNPTNSDVLLTGWKVRYNSAANPISSGTSTTLSGSIKAKGYYLIQQAAGTGGTKNLPSPNATGTLALSGTNGKVDLVDASGAQVDLIGYGTANESEGAATAALTNTTAAIRKTAAGGRGLDTDNNSADFMVASPDPRNSTYGFTTDAVTASPAPNAWPLNTQLTLSSTTASSSVYAEVYTQGGTATGIFQPNTTQVMLDSPKTIRTYASAPGYSDSSISTFEYTILGKTDVATARTAAKSRNVMTQGTVTHIDEQEMYIQDTTGGIVLYSFPSFAQVGDIVEVSGSMDIYNNLQEIKPVTGLTYSVVQPNAGVPAPKLLTAADLSTANGEQHEAELVYLENVNITDKSGSTVTASQGGQQFTIYSPFPKLAVGKTFEKITGVIKQFNAVYQFIPLNENALVEETFSVVANPSAGRIIRGNQVMLSSPTVGAAIYYTVDGTVPTTTSPLYAAPITVSQDVTIKAIAKLGEQTSDVFTFTYIASEAPRIHDIQGESHKSEYTGQNVTDVEGIVTQYGYTFATGAYKGFFMQDPTPDSNVNTSEGIYVFTTDAFSKPAIGDKIKVTGTVAEYNEGSGSNLTSTQISSPTITVLSSGNAIPSAVVLGKGGRAIPSSIVDNDKMMNFQPAEDAIDFYESLEGMLVELPSPTILSPYWTSGTGNSLLYNIPTRVENDVPDVITPAGGLVLKELGNLNPQRLLIAYGNPGQEVSSGDRFNGDVTGVIGYNNGNYKVIPALNSLPAIINNTFQRETTTLTFHEDKLTIAGYNIENFNPGVGLEKINKIAQSIVANMKTPDIVGVVEMQDNNGEANDGTVEANMGAAALIQAIQNAGGPVYQYTDIAPVNNQDGGAPGGNIRVGFLYNPDRVTLADSVNGTKGSSTTKVEYISTGDMLNFNPGRIDPTNSAFASSRKPLAAQFEFKGEKVIVIANHFNSKGGDNGPFGNIQPPVLSSETQRHQIAALVNGFVKDVLIANPAANIVALGDLNDFQFTQTATILKGKELDNLIDKLPINERYTYTFDGNSQVLDHMLVSKKLTEVSKVDVIHLNADFSPADGRVSDHDAVLAQIDLKSLPLPPVNDTDGTPTSQTGTPNSNSNAELSGIAVQETKGTTADGRSVSIVSVSKDKLLEVLNTLPKETVQLLLESKSTDAVVKFELPAETLSELMAKSPQVGITVKSAAGTYILPAKGLIISDLVKTLGNDVKDVKIIITIDKVVDAKSQDVDSKVKALGSKIVGAPVDFTITFEANGKSVEVNQFTMYVARKMPIPSGVDSNKVTIVKLDSDGTLVFVPAIFGNGEVELWSCTNSVYAIIESNISFADVVSHWAKKDVELLANKLVVEGVSSTSFSPEAKVTRAQFAAMLTRALGLAEDKSSSRFTDVKTSEWYAGSVGVAATQGLIEGFENGTFMPNEEITREQMAVMVTRAMKFAGKTPEASTPTDSLLAKFQDQNKMSTWAKNEITASMKASIMDGMTDTVFAPEKQATRAQAAVMLKRLLQYVNFIN</sequence>
<dbReference type="InterPro" id="IPR036691">
    <property type="entry name" value="Endo/exonu/phosph_ase_sf"/>
</dbReference>
<dbReference type="InterPro" id="IPR036415">
    <property type="entry name" value="Lamin_tail_dom_sf"/>
</dbReference>
<evidence type="ECO:0000259" key="4">
    <source>
        <dbReference type="PROSITE" id="PS51841"/>
    </source>
</evidence>
<evidence type="ECO:0000313" key="6">
    <source>
        <dbReference type="Proteomes" id="UP000616779"/>
    </source>
</evidence>
<evidence type="ECO:0000256" key="2">
    <source>
        <dbReference type="SAM" id="SignalP"/>
    </source>
</evidence>